<dbReference type="AlphaFoldDB" id="A0A318UHF1"/>
<feature type="signal peptide" evidence="1">
    <location>
        <begin position="1"/>
        <end position="24"/>
    </location>
</feature>
<dbReference type="Pfam" id="PF15869">
    <property type="entry name" value="TolB_like"/>
    <property type="match status" value="1"/>
</dbReference>
<dbReference type="RefSeq" id="WP_110829521.1">
    <property type="nucleotide sequence ID" value="NZ_QKLU01000003.1"/>
</dbReference>
<evidence type="ECO:0000256" key="1">
    <source>
        <dbReference type="SAM" id="SignalP"/>
    </source>
</evidence>
<organism evidence="2 3">
    <name type="scientific">Pedobacter nutrimenti</name>
    <dbReference type="NCBI Taxonomy" id="1241337"/>
    <lineage>
        <taxon>Bacteria</taxon>
        <taxon>Pseudomonadati</taxon>
        <taxon>Bacteroidota</taxon>
        <taxon>Sphingobacteriia</taxon>
        <taxon>Sphingobacteriales</taxon>
        <taxon>Sphingobacteriaceae</taxon>
        <taxon>Pedobacter</taxon>
    </lineage>
</organism>
<name>A0A318UHF1_9SPHI</name>
<accession>A0A318UHF1</accession>
<dbReference type="Proteomes" id="UP000248198">
    <property type="component" value="Unassembled WGS sequence"/>
</dbReference>
<dbReference type="SUPFAM" id="SSF75011">
    <property type="entry name" value="3-carboxy-cis,cis-mucoante lactonizing enzyme"/>
    <property type="match status" value="1"/>
</dbReference>
<proteinExistence type="predicted"/>
<feature type="chain" id="PRO_5016401378" evidence="1">
    <location>
        <begin position="25"/>
        <end position="347"/>
    </location>
</feature>
<gene>
    <name evidence="2" type="ORF">B0O44_103203</name>
</gene>
<keyword evidence="3" id="KW-1185">Reference proteome</keyword>
<protein>
    <submittedName>
        <fullName evidence="2">TolB-like protein</fullName>
    </submittedName>
</protein>
<sequence length="347" mass="39880">MNKYYLFMLSSLLFWSCSNNHISAQNSTSFTSFAKEEKPTPQKFIDFPSGKVNKIFLKDSLLIVRNTKLTVRDYFFFIYNLRTKKLLDSQFKVGSNANEILSPMSTGIYKNLLWAHDITTKKIVTQPVLKRPDDRSGSKEFGLKSLLYSVQLTDSSRIFANGDYKKTSKIQLIDLPSDQVIKAFGQYDTAPKGIDPAAWRNANESFLFLQPKGEKLVSACRFTDKIEIFNLSTFKSKIISGPENYEPEFNPIKFNGSYIIERNEKTRFAFVNGYVTDKYIYLLYSGNNHMSEHLDYGKTIFVYDWEGNAIKKLNLPAYISCFAISNDKTAYIFDIKDKAIKTIILNL</sequence>
<reference evidence="2 3" key="1">
    <citation type="submission" date="2018-06" db="EMBL/GenBank/DDBJ databases">
        <title>Genomic Encyclopedia of Archaeal and Bacterial Type Strains, Phase II (KMG-II): from individual species to whole genera.</title>
        <authorList>
            <person name="Goeker M."/>
        </authorList>
    </citation>
    <scope>NUCLEOTIDE SEQUENCE [LARGE SCALE GENOMIC DNA]</scope>
    <source>
        <strain evidence="2 3">DSM 27372</strain>
    </source>
</reference>
<dbReference type="OrthoDB" id="1025612at2"/>
<evidence type="ECO:0000313" key="2">
    <source>
        <dbReference type="EMBL" id="PYF74757.1"/>
    </source>
</evidence>
<evidence type="ECO:0000313" key="3">
    <source>
        <dbReference type="Proteomes" id="UP000248198"/>
    </source>
</evidence>
<keyword evidence="1" id="KW-0732">Signal</keyword>
<dbReference type="EMBL" id="QKLU01000003">
    <property type="protein sequence ID" value="PYF74757.1"/>
    <property type="molecule type" value="Genomic_DNA"/>
</dbReference>
<comment type="caution">
    <text evidence="2">The sequence shown here is derived from an EMBL/GenBank/DDBJ whole genome shotgun (WGS) entry which is preliminary data.</text>
</comment>